<name>A0A832V2C5_9ARCH</name>
<accession>A0A832V2C5</accession>
<dbReference type="EMBL" id="DVAD01000015">
    <property type="protein sequence ID" value="HIJ99741.1"/>
    <property type="molecule type" value="Genomic_DNA"/>
</dbReference>
<organism evidence="1 2">
    <name type="scientific">Candidatus Undinarchaeum marinum</name>
    <dbReference type="NCBI Taxonomy" id="2756141"/>
    <lineage>
        <taxon>Archaea</taxon>
        <taxon>Candidatus Undinarchaeota</taxon>
        <taxon>Candidatus Undinarchaeia</taxon>
        <taxon>Candidatus Undinarchaeales</taxon>
        <taxon>Candidatus Undinarchaeaceae</taxon>
        <taxon>Candidatus Undinarchaeum</taxon>
    </lineage>
</organism>
<reference evidence="1 2" key="1">
    <citation type="journal article" name="Nat. Commun.">
        <title>Undinarchaeota illuminate DPANN phylogeny and the impact of gene transfer on archaeal evolution.</title>
        <authorList>
            <person name="Dombrowski N."/>
            <person name="Williams T.A."/>
            <person name="Sun J."/>
            <person name="Woodcroft B.J."/>
            <person name="Lee J.H."/>
            <person name="Minh B.Q."/>
            <person name="Rinke C."/>
            <person name="Spang A."/>
        </authorList>
    </citation>
    <scope>NUCLEOTIDE SEQUENCE [LARGE SCALE GENOMIC DNA]</scope>
    <source>
        <strain evidence="1">MAG_bin17</strain>
    </source>
</reference>
<gene>
    <name evidence="1" type="ORF">H1011_02870</name>
</gene>
<evidence type="ECO:0000313" key="2">
    <source>
        <dbReference type="Proteomes" id="UP000604391"/>
    </source>
</evidence>
<comment type="caution">
    <text evidence="1">The sequence shown here is derived from an EMBL/GenBank/DDBJ whole genome shotgun (WGS) entry which is preliminary data.</text>
</comment>
<evidence type="ECO:0000313" key="1">
    <source>
        <dbReference type="EMBL" id="HIJ99741.1"/>
    </source>
</evidence>
<dbReference type="Proteomes" id="UP000604391">
    <property type="component" value="Unassembled WGS sequence"/>
</dbReference>
<proteinExistence type="predicted"/>
<dbReference type="AlphaFoldDB" id="A0A832V2C5"/>
<protein>
    <submittedName>
        <fullName evidence="1">Uncharacterized protein</fullName>
    </submittedName>
</protein>
<keyword evidence="2" id="KW-1185">Reference proteome</keyword>
<sequence>MADSIIPRVLERASDRRFSNPIEFNKKVQKVKRILRHEDWEEFKRDRFDNKSNLFSDLRLFEDRALPLRGVYISALLEIEAEFLLSQGSSGPVEILNVSDWSTRQRKTFKDLIENCEILKGSQAIAESHIAGSYTISGVSCKSIGNGSYLRKIVLKNIECEAVFSATSSNAAISQIKDAIIEKSSISVVFERAHVSGRVEITELSGYKHRLPSLFKRAVLGIQDRGEDLEVSVIIKDSKISEAFTSALLSGKIYIDGITSISLFSDSALLTNDLVVNNCTVRSILTGAGSRQSPSYGIPVDVQKLVLFNVKGLEDERDVLEDAVFRTSTRKKFHIYYDEGSFLAENFQQIRARFRGRELRGAVISENDLERIVREMFSKQRTLF</sequence>